<accession>A0A3P7THA2</accession>
<protein>
    <submittedName>
        <fullName evidence="2 4">Uncharacterized protein</fullName>
    </submittedName>
</protein>
<reference evidence="4" key="2">
    <citation type="submission" date="2019-09" db="UniProtKB">
        <authorList>
            <consortium name="WormBaseParasite"/>
        </authorList>
    </citation>
    <scope>IDENTIFICATION</scope>
</reference>
<organism evidence="3 4">
    <name type="scientific">Heligmosomoides polygyrus</name>
    <name type="common">Parasitic roundworm</name>
    <dbReference type="NCBI Taxonomy" id="6339"/>
    <lineage>
        <taxon>Eukaryota</taxon>
        <taxon>Metazoa</taxon>
        <taxon>Ecdysozoa</taxon>
        <taxon>Nematoda</taxon>
        <taxon>Chromadorea</taxon>
        <taxon>Rhabditida</taxon>
        <taxon>Rhabditina</taxon>
        <taxon>Rhabditomorpha</taxon>
        <taxon>Strongyloidea</taxon>
        <taxon>Heligmosomidae</taxon>
        <taxon>Heligmosomoides</taxon>
    </lineage>
</organism>
<name>A0A183F6K2_HELPZ</name>
<dbReference type="EMBL" id="UZAH01002224">
    <property type="protein sequence ID" value="VDO21380.1"/>
    <property type="molecule type" value="Genomic_DNA"/>
</dbReference>
<evidence type="ECO:0000313" key="3">
    <source>
        <dbReference type="Proteomes" id="UP000050761"/>
    </source>
</evidence>
<gene>
    <name evidence="2" type="ORF">HPBE_LOCUS1795</name>
</gene>
<keyword evidence="3" id="KW-1185">Reference proteome</keyword>
<feature type="region of interest" description="Disordered" evidence="1">
    <location>
        <begin position="35"/>
        <end position="62"/>
    </location>
</feature>
<evidence type="ECO:0000313" key="2">
    <source>
        <dbReference type="EMBL" id="VDO21380.1"/>
    </source>
</evidence>
<feature type="compositionally biased region" description="Polar residues" evidence="1">
    <location>
        <begin position="46"/>
        <end position="59"/>
    </location>
</feature>
<dbReference type="WBParaSite" id="HPBE_0000179401-mRNA-1">
    <property type="protein sequence ID" value="HPBE_0000179401-mRNA-1"/>
    <property type="gene ID" value="HPBE_0000179401"/>
</dbReference>
<dbReference type="AlphaFoldDB" id="A0A183F6K2"/>
<dbReference type="Proteomes" id="UP000050761">
    <property type="component" value="Unassembled WGS sequence"/>
</dbReference>
<dbReference type="OrthoDB" id="10036177at2759"/>
<feature type="region of interest" description="Disordered" evidence="1">
    <location>
        <begin position="97"/>
        <end position="141"/>
    </location>
</feature>
<evidence type="ECO:0000256" key="1">
    <source>
        <dbReference type="SAM" id="MobiDB-lite"/>
    </source>
</evidence>
<feature type="compositionally biased region" description="Basic and acidic residues" evidence="1">
    <location>
        <begin position="1"/>
        <end position="15"/>
    </location>
</feature>
<sequence length="269" mass="29276">MECHLLSDGFDREVPSEGCSPAPSNCSFISEQEAHEGNFPPHRQSPFLSLSQTSPSAFSSLPRPDFLNNSIVDSETSSRSSLDGSFLSKESSSEGMEKFRARLTTRKLSSSSSDSDGSELTIGGGSIDGDEPVVRKHSKTKVADSSLPVARRIDAPRGRIANIRRESDCSLNNEVHDGFFLFLKVCEQMTTGLLQVQHERLVKTSQQVSCGFDDITLESSSVEVRKRAPSVSSVGEPISIVTNVFLPHSCSPSPTRVADMHKVSVVTRR</sequence>
<reference evidence="2 3" key="1">
    <citation type="submission" date="2018-11" db="EMBL/GenBank/DDBJ databases">
        <authorList>
            <consortium name="Pathogen Informatics"/>
        </authorList>
    </citation>
    <scope>NUCLEOTIDE SEQUENCE [LARGE SCALE GENOMIC DNA]</scope>
</reference>
<feature type="region of interest" description="Disordered" evidence="1">
    <location>
        <begin position="1"/>
        <end position="22"/>
    </location>
</feature>
<proteinExistence type="predicted"/>
<evidence type="ECO:0000313" key="4">
    <source>
        <dbReference type="WBParaSite" id="HPBE_0000179401-mRNA-1"/>
    </source>
</evidence>
<accession>A0A183F6K2</accession>